<feature type="transmembrane region" description="Helical" evidence="2">
    <location>
        <begin position="85"/>
        <end position="102"/>
    </location>
</feature>
<comment type="caution">
    <text evidence="3">The sequence shown here is derived from an EMBL/GenBank/DDBJ whole genome shotgun (WGS) entry which is preliminary data.</text>
</comment>
<evidence type="ECO:0000313" key="4">
    <source>
        <dbReference type="Proteomes" id="UP000314294"/>
    </source>
</evidence>
<dbReference type="EMBL" id="SRLO01000223">
    <property type="protein sequence ID" value="TNN66234.1"/>
    <property type="molecule type" value="Genomic_DNA"/>
</dbReference>
<gene>
    <name evidence="3" type="ORF">EYF80_023573</name>
</gene>
<proteinExistence type="predicted"/>
<feature type="compositionally biased region" description="Polar residues" evidence="1">
    <location>
        <begin position="246"/>
        <end position="263"/>
    </location>
</feature>
<accession>A0A4Z2HMQ8</accession>
<keyword evidence="2" id="KW-0812">Transmembrane</keyword>
<feature type="region of interest" description="Disordered" evidence="1">
    <location>
        <begin position="232"/>
        <end position="268"/>
    </location>
</feature>
<dbReference type="AlphaFoldDB" id="A0A4Z2HMQ8"/>
<evidence type="ECO:0000256" key="2">
    <source>
        <dbReference type="SAM" id="Phobius"/>
    </source>
</evidence>
<protein>
    <submittedName>
        <fullName evidence="3">Uncharacterized protein</fullName>
    </submittedName>
</protein>
<name>A0A4Z2HMQ8_9TELE</name>
<feature type="region of interest" description="Disordered" evidence="1">
    <location>
        <begin position="1"/>
        <end position="31"/>
    </location>
</feature>
<evidence type="ECO:0000256" key="1">
    <source>
        <dbReference type="SAM" id="MobiDB-lite"/>
    </source>
</evidence>
<keyword evidence="4" id="KW-1185">Reference proteome</keyword>
<sequence length="308" mass="33703">MAMHPVIRVAQRSPAPPSPDRSCPGSRTVGGRAVQESLWSIQDTFRQEEGGVASLPGVVFFHRDRRAMHQSFRDARGELRLEGRLLLLLLLLLLTAAAMRYTRLSPTQYSIFSIRVLQSHSDGGCLGNRENVPRMANAMMAGINLASAAPCASVGACSSPTAAAEDRELLVPTSPCRVTSLNVKIRLFFRLHYHHLVLHGRMCSDCAAVPDAMCQQSNGTCRRAKHLSASCDKSKDNTLPLKEQKTASQSRATPVTAVPTQRTPDWERDLLGVRQRGRGGPKDSGPLAFLLAEAPHRMGPEKHTKIEN</sequence>
<reference evidence="3 4" key="1">
    <citation type="submission" date="2019-03" db="EMBL/GenBank/DDBJ databases">
        <title>First draft genome of Liparis tanakae, snailfish: a comprehensive survey of snailfish specific genes.</title>
        <authorList>
            <person name="Kim W."/>
            <person name="Song I."/>
            <person name="Jeong J.-H."/>
            <person name="Kim D."/>
            <person name="Kim S."/>
            <person name="Ryu S."/>
            <person name="Song J.Y."/>
            <person name="Lee S.K."/>
        </authorList>
    </citation>
    <scope>NUCLEOTIDE SEQUENCE [LARGE SCALE GENOMIC DNA]</scope>
    <source>
        <tissue evidence="3">Muscle</tissue>
    </source>
</reference>
<keyword evidence="2" id="KW-1133">Transmembrane helix</keyword>
<keyword evidence="2" id="KW-0472">Membrane</keyword>
<dbReference type="Proteomes" id="UP000314294">
    <property type="component" value="Unassembled WGS sequence"/>
</dbReference>
<organism evidence="3 4">
    <name type="scientific">Liparis tanakae</name>
    <name type="common">Tanaka's snailfish</name>
    <dbReference type="NCBI Taxonomy" id="230148"/>
    <lineage>
        <taxon>Eukaryota</taxon>
        <taxon>Metazoa</taxon>
        <taxon>Chordata</taxon>
        <taxon>Craniata</taxon>
        <taxon>Vertebrata</taxon>
        <taxon>Euteleostomi</taxon>
        <taxon>Actinopterygii</taxon>
        <taxon>Neopterygii</taxon>
        <taxon>Teleostei</taxon>
        <taxon>Neoteleostei</taxon>
        <taxon>Acanthomorphata</taxon>
        <taxon>Eupercaria</taxon>
        <taxon>Perciformes</taxon>
        <taxon>Cottioidei</taxon>
        <taxon>Cottales</taxon>
        <taxon>Liparidae</taxon>
        <taxon>Liparis</taxon>
    </lineage>
</organism>
<evidence type="ECO:0000313" key="3">
    <source>
        <dbReference type="EMBL" id="TNN66234.1"/>
    </source>
</evidence>